<protein>
    <recommendedName>
        <fullName evidence="3">DNA polymerase III subunit psi</fullName>
    </recommendedName>
</protein>
<sequence length="114" mass="12793">MEKSAYLDAMGISRWSQGSEVKQAYVILVDKVSLELETHPIISTVLSLIECPFTHCTFTTASPKGSEVIWDMRRVKVPRANATLTSAPLSELEKVADNKRKLWNMIVAQQELSK</sequence>
<evidence type="ECO:0008006" key="3">
    <source>
        <dbReference type="Google" id="ProtNLM"/>
    </source>
</evidence>
<dbReference type="GO" id="GO:0006260">
    <property type="term" value="P:DNA replication"/>
    <property type="evidence" value="ECO:0007669"/>
    <property type="project" value="InterPro"/>
</dbReference>
<dbReference type="Proteomes" id="UP000282060">
    <property type="component" value="Unassembled WGS sequence"/>
</dbReference>
<evidence type="ECO:0000313" key="2">
    <source>
        <dbReference type="Proteomes" id="UP000282060"/>
    </source>
</evidence>
<dbReference type="SUPFAM" id="SSF102220">
    <property type="entry name" value="DNA polymerase III psi subunit"/>
    <property type="match status" value="1"/>
</dbReference>
<proteinExistence type="predicted"/>
<dbReference type="EMBL" id="RXNV01000020">
    <property type="protein sequence ID" value="RTR26613.1"/>
    <property type="molecule type" value="Genomic_DNA"/>
</dbReference>
<evidence type="ECO:0000313" key="1">
    <source>
        <dbReference type="EMBL" id="RTR26613.1"/>
    </source>
</evidence>
<dbReference type="OrthoDB" id="6267421at2"/>
<dbReference type="RefSeq" id="WP_126508055.1">
    <property type="nucleotide sequence ID" value="NZ_RXNV01000020.1"/>
</dbReference>
<dbReference type="AlphaFoldDB" id="A0A431VU15"/>
<comment type="caution">
    <text evidence="1">The sequence shown here is derived from an EMBL/GenBank/DDBJ whole genome shotgun (WGS) entry which is preliminary data.</text>
</comment>
<dbReference type="GO" id="GO:0008408">
    <property type="term" value="F:3'-5' exonuclease activity"/>
    <property type="evidence" value="ECO:0007669"/>
    <property type="project" value="InterPro"/>
</dbReference>
<dbReference type="InterPro" id="IPR036654">
    <property type="entry name" value="DNA_pol_III_psi_sf"/>
</dbReference>
<accession>A0A431VU15</accession>
<name>A0A431VU15_9GAMM</name>
<gene>
    <name evidence="1" type="ORF">EKG39_21535</name>
</gene>
<reference evidence="1 2" key="1">
    <citation type="submission" date="2018-12" db="EMBL/GenBank/DDBJ databases">
        <authorList>
            <person name="Yu L."/>
        </authorList>
    </citation>
    <scope>NUCLEOTIDE SEQUENCE [LARGE SCALE GENOMIC DNA]</scope>
    <source>
        <strain evidence="1 2">HAW-EB5</strain>
    </source>
</reference>
<dbReference type="GO" id="GO:0003887">
    <property type="term" value="F:DNA-directed DNA polymerase activity"/>
    <property type="evidence" value="ECO:0007669"/>
    <property type="project" value="InterPro"/>
</dbReference>
<organism evidence="1 2">
    <name type="scientific">Shewanella atlantica</name>
    <dbReference type="NCBI Taxonomy" id="271099"/>
    <lineage>
        <taxon>Bacteria</taxon>
        <taxon>Pseudomonadati</taxon>
        <taxon>Pseudomonadota</taxon>
        <taxon>Gammaproteobacteria</taxon>
        <taxon>Alteromonadales</taxon>
        <taxon>Shewanellaceae</taxon>
        <taxon>Shewanella</taxon>
    </lineage>
</organism>
<keyword evidence="2" id="KW-1185">Reference proteome</keyword>